<dbReference type="GO" id="GO:0019706">
    <property type="term" value="F:protein-cysteine S-palmitoyltransferase activity"/>
    <property type="evidence" value="ECO:0007669"/>
    <property type="project" value="UniProtKB-EC"/>
</dbReference>
<evidence type="ECO:0000313" key="10">
    <source>
        <dbReference type="EMBL" id="CCW28739.1"/>
    </source>
</evidence>
<keyword evidence="6 8" id="KW-0472">Membrane</keyword>
<keyword evidence="3 8" id="KW-0808">Transferase</keyword>
<evidence type="ECO:0000256" key="8">
    <source>
        <dbReference type="RuleBase" id="RU079119"/>
    </source>
</evidence>
<evidence type="ECO:0000256" key="7">
    <source>
        <dbReference type="ARBA" id="ARBA00023315"/>
    </source>
</evidence>
<keyword evidence="7 8" id="KW-0012">Acyltransferase</keyword>
<evidence type="ECO:0000256" key="4">
    <source>
        <dbReference type="ARBA" id="ARBA00022692"/>
    </source>
</evidence>
<feature type="transmembrane region" description="Helical" evidence="8">
    <location>
        <begin position="315"/>
        <end position="338"/>
    </location>
</feature>
<sequence length="421" mass="48177">MRRREEEKELCQDIRLTDTRSYLIKRIEMHRVSCRMSYPLSHKGTDFSDSPKEPVQAWGPGTSNTRHIKWPSTLASDIWKRLFPARSRTAAAVVRFPIPSIARRMDHINFFKLCSALRVLGYFMILLFAAIVALSYYAVVIIAWGPLLFHSHSPLAFLILFLFHILLILLTWSYFMVVLNDPGSVPHNWRPLPLSRHHDLEAVTTPISLYSQVAPESEAAAEASSSSSSTGYCTRCQNAKPPRCHHCSVCQRCVLKMDHHCIWVVNCVGARNYKYFLLFLLYTFLETTLDCLALVPSLIRFFSGARNHSLSPGGFAVIFLASILNLAFALSLLCFVVMHISLLLSNTTSVEVYEKKKAVRWRYDLGRKKNFEQLVNLSHPYQMFSYLLPHVFQGFRHKQGAMVVAIVFKRGFRQHTCTKGD</sequence>
<evidence type="ECO:0000259" key="9">
    <source>
        <dbReference type="Pfam" id="PF01529"/>
    </source>
</evidence>
<feature type="transmembrane region" description="Helical" evidence="8">
    <location>
        <begin position="275"/>
        <end position="295"/>
    </location>
</feature>
<name>N1NFV2_ARADU</name>
<evidence type="ECO:0000256" key="5">
    <source>
        <dbReference type="ARBA" id="ARBA00022989"/>
    </source>
</evidence>
<reference evidence="10" key="1">
    <citation type="journal article" date="2013" name="Ann. Bot.">
        <title>The repetitive component of the A genome of peanut (Arachis hypogaea) and its role in remodelling intergenic sequence space since its evolutionary divergence from the B genome.</title>
        <authorList>
            <person name="Bertioli D.J."/>
            <person name="Vidigal B."/>
            <person name="Nielen S."/>
            <person name="Ratnaparkhe M.B."/>
            <person name="Lee T.H."/>
            <person name="Leal-Bertioli S.C."/>
            <person name="Kim C."/>
            <person name="Guimaraes P.M."/>
            <person name="Seijo G."/>
            <person name="Schwarzacher T."/>
            <person name="Paterson A.H."/>
            <person name="Heslop-Harrison P."/>
            <person name="Araujo A.C."/>
        </authorList>
    </citation>
    <scope>NUCLEOTIDE SEQUENCE</scope>
</reference>
<protein>
    <recommendedName>
        <fullName evidence="8">S-acyltransferase</fullName>
        <ecNumber evidence="8">2.3.1.225</ecNumber>
    </recommendedName>
    <alternativeName>
        <fullName evidence="8">Palmitoyltransferase</fullName>
    </alternativeName>
</protein>
<evidence type="ECO:0000256" key="1">
    <source>
        <dbReference type="ARBA" id="ARBA00004127"/>
    </source>
</evidence>
<organism evidence="10">
    <name type="scientific">Arachis duranensis</name>
    <name type="common">Wild peanut</name>
    <dbReference type="NCBI Taxonomy" id="130453"/>
    <lineage>
        <taxon>Eukaryota</taxon>
        <taxon>Viridiplantae</taxon>
        <taxon>Streptophyta</taxon>
        <taxon>Embryophyta</taxon>
        <taxon>Tracheophyta</taxon>
        <taxon>Spermatophyta</taxon>
        <taxon>Magnoliopsida</taxon>
        <taxon>eudicotyledons</taxon>
        <taxon>Gunneridae</taxon>
        <taxon>Pentapetalae</taxon>
        <taxon>rosids</taxon>
        <taxon>fabids</taxon>
        <taxon>Fabales</taxon>
        <taxon>Fabaceae</taxon>
        <taxon>Papilionoideae</taxon>
        <taxon>50 kb inversion clade</taxon>
        <taxon>dalbergioids sensu lato</taxon>
        <taxon>Dalbergieae</taxon>
        <taxon>Pterocarpus clade</taxon>
        <taxon>Arachis</taxon>
    </lineage>
</organism>
<dbReference type="PROSITE" id="PS50216">
    <property type="entry name" value="DHHC"/>
    <property type="match status" value="1"/>
</dbReference>
<accession>N1NFV2</accession>
<evidence type="ECO:0000256" key="3">
    <source>
        <dbReference type="ARBA" id="ARBA00022679"/>
    </source>
</evidence>
<dbReference type="EMBL" id="HF937564">
    <property type="protein sequence ID" value="CCW28739.1"/>
    <property type="molecule type" value="Genomic_DNA"/>
</dbReference>
<dbReference type="EC" id="2.3.1.225" evidence="8"/>
<comment type="domain">
    <text evidence="8">The DHHC domain is required for palmitoyltransferase activity.</text>
</comment>
<dbReference type="GO" id="GO:0012505">
    <property type="term" value="C:endomembrane system"/>
    <property type="evidence" value="ECO:0007669"/>
    <property type="project" value="UniProtKB-SubCell"/>
</dbReference>
<keyword evidence="5 8" id="KW-1133">Transmembrane helix</keyword>
<comment type="subcellular location">
    <subcellularLocation>
        <location evidence="1">Endomembrane system</location>
        <topology evidence="1">Multi-pass membrane protein</topology>
    </subcellularLocation>
</comment>
<keyword evidence="4 8" id="KW-0812">Transmembrane</keyword>
<dbReference type="InterPro" id="IPR001594">
    <property type="entry name" value="Palmitoyltrfase_DHHC"/>
</dbReference>
<feature type="transmembrane region" description="Helical" evidence="8">
    <location>
        <begin position="119"/>
        <end position="144"/>
    </location>
</feature>
<feature type="domain" description="Palmitoyltransferase DHHC" evidence="9">
    <location>
        <begin position="229"/>
        <end position="355"/>
    </location>
</feature>
<evidence type="ECO:0000256" key="2">
    <source>
        <dbReference type="ARBA" id="ARBA00008574"/>
    </source>
</evidence>
<reference evidence="10" key="2">
    <citation type="submission" date="2013-04" db="EMBL/GenBank/DDBJ databases">
        <authorList>
            <person name="Bertioli D."/>
        </authorList>
    </citation>
    <scope>NUCLEOTIDE SEQUENCE</scope>
</reference>
<dbReference type="InterPro" id="IPR039859">
    <property type="entry name" value="PFA4/ZDH16/20/ERF2-like"/>
</dbReference>
<gene>
    <name evidence="10" type="ORF">ARAX_ADH18B08-010</name>
</gene>
<comment type="catalytic activity">
    <reaction evidence="8">
        <text>L-cysteinyl-[protein] + hexadecanoyl-CoA = S-hexadecanoyl-L-cysteinyl-[protein] + CoA</text>
        <dbReference type="Rhea" id="RHEA:36683"/>
        <dbReference type="Rhea" id="RHEA-COMP:10131"/>
        <dbReference type="Rhea" id="RHEA-COMP:11032"/>
        <dbReference type="ChEBI" id="CHEBI:29950"/>
        <dbReference type="ChEBI" id="CHEBI:57287"/>
        <dbReference type="ChEBI" id="CHEBI:57379"/>
        <dbReference type="ChEBI" id="CHEBI:74151"/>
        <dbReference type="EC" id="2.3.1.225"/>
    </reaction>
</comment>
<proteinExistence type="inferred from homology"/>
<dbReference type="Pfam" id="PF01529">
    <property type="entry name" value="DHHC"/>
    <property type="match status" value="1"/>
</dbReference>
<dbReference type="AlphaFoldDB" id="N1NFV2"/>
<comment type="similarity">
    <text evidence="2 8">Belongs to the DHHC palmitoyltransferase family.</text>
</comment>
<feature type="transmembrane region" description="Helical" evidence="8">
    <location>
        <begin position="156"/>
        <end position="179"/>
    </location>
</feature>
<dbReference type="PANTHER" id="PTHR12246">
    <property type="entry name" value="PALMITOYLTRANSFERASE ZDHHC16"/>
    <property type="match status" value="1"/>
</dbReference>
<evidence type="ECO:0000256" key="6">
    <source>
        <dbReference type="ARBA" id="ARBA00023136"/>
    </source>
</evidence>